<evidence type="ECO:0000256" key="1">
    <source>
        <dbReference type="SAM" id="MobiDB-lite"/>
    </source>
</evidence>
<protein>
    <submittedName>
        <fullName evidence="2">Uncharacterized protein</fullName>
    </submittedName>
</protein>
<evidence type="ECO:0000313" key="2">
    <source>
        <dbReference type="EMBL" id="KAK6165672.1"/>
    </source>
</evidence>
<feature type="region of interest" description="Disordered" evidence="1">
    <location>
        <begin position="1"/>
        <end position="79"/>
    </location>
</feature>
<name>A0AAN8FWT5_PATCE</name>
<dbReference type="EMBL" id="JAZGQO010000021">
    <property type="protein sequence ID" value="KAK6165672.1"/>
    <property type="molecule type" value="Genomic_DNA"/>
</dbReference>
<accession>A0AAN8FWT5</accession>
<gene>
    <name evidence="2" type="ORF">SNE40_022555</name>
</gene>
<evidence type="ECO:0000313" key="3">
    <source>
        <dbReference type="Proteomes" id="UP001347796"/>
    </source>
</evidence>
<proteinExistence type="predicted"/>
<feature type="compositionally biased region" description="Low complexity" evidence="1">
    <location>
        <begin position="66"/>
        <end position="76"/>
    </location>
</feature>
<dbReference type="AlphaFoldDB" id="A0AAN8FWT5"/>
<feature type="compositionally biased region" description="Basic residues" evidence="1">
    <location>
        <begin position="1"/>
        <end position="11"/>
    </location>
</feature>
<organism evidence="2 3">
    <name type="scientific">Patella caerulea</name>
    <name type="common">Rayed Mediterranean limpet</name>
    <dbReference type="NCBI Taxonomy" id="87958"/>
    <lineage>
        <taxon>Eukaryota</taxon>
        <taxon>Metazoa</taxon>
        <taxon>Spiralia</taxon>
        <taxon>Lophotrochozoa</taxon>
        <taxon>Mollusca</taxon>
        <taxon>Gastropoda</taxon>
        <taxon>Patellogastropoda</taxon>
        <taxon>Patelloidea</taxon>
        <taxon>Patellidae</taxon>
        <taxon>Patella</taxon>
    </lineage>
</organism>
<reference evidence="2 3" key="1">
    <citation type="submission" date="2024-01" db="EMBL/GenBank/DDBJ databases">
        <title>The genome of the rayed Mediterranean limpet Patella caerulea (Linnaeus, 1758).</title>
        <authorList>
            <person name="Anh-Thu Weber A."/>
            <person name="Halstead-Nussloch G."/>
        </authorList>
    </citation>
    <scope>NUCLEOTIDE SEQUENCE [LARGE SCALE GENOMIC DNA]</scope>
    <source>
        <strain evidence="2">AATW-2023a</strain>
        <tissue evidence="2">Whole specimen</tissue>
    </source>
</reference>
<dbReference type="Proteomes" id="UP001347796">
    <property type="component" value="Unassembled WGS sequence"/>
</dbReference>
<comment type="caution">
    <text evidence="2">The sequence shown here is derived from an EMBL/GenBank/DDBJ whole genome shotgun (WGS) entry which is preliminary data.</text>
</comment>
<feature type="compositionally biased region" description="Polar residues" evidence="1">
    <location>
        <begin position="33"/>
        <end position="65"/>
    </location>
</feature>
<sequence>MPKTGSRRRSSRSTTAPSRLSGDYVIPVRASRSRTTNNQARAVGLSSTDEGQSFSNWTVPSTQIQSSNPNASTSSSMHTLPSADKIASALFSQMQSEGLLLSGHQLVSPVLESGTTTSTSVPQIISEDWH</sequence>
<keyword evidence="3" id="KW-1185">Reference proteome</keyword>